<reference evidence="1 2" key="1">
    <citation type="submission" date="2024-06" db="EMBL/GenBank/DDBJ databases">
        <authorList>
            <person name="Kaempfer P."/>
            <person name="Viver T."/>
        </authorList>
    </citation>
    <scope>NUCLEOTIDE SEQUENCE [LARGE SCALE GENOMIC DNA]</scope>
    <source>
        <strain evidence="1 2">ST-64</strain>
    </source>
</reference>
<comment type="caution">
    <text evidence="1">The sequence shown here is derived from an EMBL/GenBank/DDBJ whole genome shotgun (WGS) entry which is preliminary data.</text>
</comment>
<name>A0ABW8YP10_9SPHN</name>
<protein>
    <submittedName>
        <fullName evidence="1">Uncharacterized protein</fullName>
    </submittedName>
</protein>
<keyword evidence="2" id="KW-1185">Reference proteome</keyword>
<gene>
    <name evidence="1" type="ORF">ABS767_13775</name>
</gene>
<sequence>MALRGGRHGTLDDTFAQRALDDAPLDHGLLDRPPLFDAALGTRFGNVDGAAADHCAATCACT</sequence>
<dbReference type="Proteomes" id="UP001629244">
    <property type="component" value="Unassembled WGS sequence"/>
</dbReference>
<dbReference type="RefSeq" id="WP_408079312.1">
    <property type="nucleotide sequence ID" value="NZ_JBELQC010000002.1"/>
</dbReference>
<accession>A0ABW8YP10</accession>
<dbReference type="EMBL" id="JBELQC010000002">
    <property type="protein sequence ID" value="MFL9842039.1"/>
    <property type="molecule type" value="Genomic_DNA"/>
</dbReference>
<organism evidence="1 2">
    <name type="scientific">Sphingomonas plantiphila</name>
    <dbReference type="NCBI Taxonomy" id="3163295"/>
    <lineage>
        <taxon>Bacteria</taxon>
        <taxon>Pseudomonadati</taxon>
        <taxon>Pseudomonadota</taxon>
        <taxon>Alphaproteobacteria</taxon>
        <taxon>Sphingomonadales</taxon>
        <taxon>Sphingomonadaceae</taxon>
        <taxon>Sphingomonas</taxon>
    </lineage>
</organism>
<evidence type="ECO:0000313" key="2">
    <source>
        <dbReference type="Proteomes" id="UP001629244"/>
    </source>
</evidence>
<proteinExistence type="predicted"/>
<evidence type="ECO:0000313" key="1">
    <source>
        <dbReference type="EMBL" id="MFL9842039.1"/>
    </source>
</evidence>